<evidence type="ECO:0000313" key="1">
    <source>
        <dbReference type="EMBL" id="CEK41989.1"/>
    </source>
</evidence>
<sequence length="94" mass="10531">MSKSQTYVAFALHHGIVHLCLDSHATKKVPVQSLCREVQLFAPKAQIEPGDLESIQNFIICKGCEARFNLLGYRGHYAPNNKLRAAHPNQLSLF</sequence>
<protein>
    <submittedName>
        <fullName evidence="1">Uncharacterized protein</fullName>
    </submittedName>
</protein>
<reference evidence="1" key="2">
    <citation type="submission" date="2015-06" db="EMBL/GenBank/DDBJ databases">
        <title>Environmentally co-occuring mercury resistance plasmids are genetically and phenotypically diverse and confer variable context-dependent fitness effects.</title>
        <authorList>
            <person name="Hall J.P.J."/>
            <person name="Harrison E."/>
            <person name="Lilley A.K."/>
            <person name="Paterson S."/>
            <person name="Spiers A.J."/>
            <person name="Brockhurst M.A."/>
        </authorList>
    </citation>
    <scope>NUCLEOTIDE SEQUENCE [LARGE SCALE GENOMIC DNA]</scope>
    <source>
        <strain evidence="1">SBW25</strain>
        <plasmid evidence="1">pQBR57</plasmid>
    </source>
</reference>
<reference evidence="1" key="1">
    <citation type="submission" date="2014-12" db="EMBL/GenBank/DDBJ databases">
        <authorList>
            <person name="Hall J."/>
        </authorList>
    </citation>
    <scope>NUCLEOTIDE SEQUENCE [LARGE SCALE GENOMIC DNA]</scope>
    <source>
        <strain evidence="1">SBW25</strain>
        <plasmid evidence="1">pQBR57</plasmid>
    </source>
</reference>
<dbReference type="RefSeq" id="WP_192963211.1">
    <property type="nucleotide sequence ID" value="NZ_LN713926.1"/>
</dbReference>
<geneLocation type="plasmid" evidence="1">
    <name>pQBR57</name>
</geneLocation>
<keyword evidence="1" id="KW-0614">Plasmid</keyword>
<dbReference type="AlphaFoldDB" id="A0A0G4E492"/>
<dbReference type="EMBL" id="LN713926">
    <property type="protein sequence ID" value="CEK41989.1"/>
    <property type="molecule type" value="Genomic_DNA"/>
</dbReference>
<gene>
    <name evidence="1" type="ORF">PQBR57_0036</name>
</gene>
<accession>A0A0G4E492</accession>
<organism evidence="1">
    <name type="scientific">Pseudomonas fluorescens (strain SBW25)</name>
    <dbReference type="NCBI Taxonomy" id="216595"/>
    <lineage>
        <taxon>Bacteria</taxon>
        <taxon>Pseudomonadati</taxon>
        <taxon>Pseudomonadota</taxon>
        <taxon>Gammaproteobacteria</taxon>
        <taxon>Pseudomonadales</taxon>
        <taxon>Pseudomonadaceae</taxon>
        <taxon>Pseudomonas</taxon>
    </lineage>
</organism>
<name>A0A0G4E492_PSEFS</name>
<proteinExistence type="predicted"/>